<dbReference type="Proteomes" id="UP001500642">
    <property type="component" value="Unassembled WGS sequence"/>
</dbReference>
<comment type="similarity">
    <text evidence="1 5">Belongs to the pyridoxamine 5'-phosphate oxidase family.</text>
</comment>
<comment type="catalytic activity">
    <reaction evidence="5">
        <text>pyridoxamine 5'-phosphate + O2 + H2O = pyridoxal 5'-phosphate + H2O2 + NH4(+)</text>
        <dbReference type="Rhea" id="RHEA:15817"/>
        <dbReference type="ChEBI" id="CHEBI:15377"/>
        <dbReference type="ChEBI" id="CHEBI:15379"/>
        <dbReference type="ChEBI" id="CHEBI:16240"/>
        <dbReference type="ChEBI" id="CHEBI:28938"/>
        <dbReference type="ChEBI" id="CHEBI:58451"/>
        <dbReference type="ChEBI" id="CHEBI:597326"/>
        <dbReference type="EC" id="1.4.3.5"/>
    </reaction>
</comment>
<feature type="binding site" evidence="5">
    <location>
        <begin position="64"/>
        <end position="69"/>
    </location>
    <ligand>
        <name>FMN</name>
        <dbReference type="ChEBI" id="CHEBI:58210"/>
    </ligand>
</feature>
<comment type="function">
    <text evidence="5">Catalyzes the oxidation of either pyridoxine 5'-phosphate (PNP) or pyridoxamine 5'-phosphate (PMP) into pyridoxal 5'-phosphate (PLP).</text>
</comment>
<dbReference type="EC" id="1.4.3.5" evidence="5"/>
<dbReference type="InterPro" id="IPR019576">
    <property type="entry name" value="Pyridoxamine_oxidase_dimer_C"/>
</dbReference>
<dbReference type="HAMAP" id="MF_01629">
    <property type="entry name" value="PdxH"/>
    <property type="match status" value="1"/>
</dbReference>
<dbReference type="PANTHER" id="PTHR10851">
    <property type="entry name" value="PYRIDOXINE-5-PHOSPHATE OXIDASE"/>
    <property type="match status" value="1"/>
</dbReference>
<dbReference type="PIRSF" id="PIRSF000190">
    <property type="entry name" value="Pyd_amn-ph_oxd"/>
    <property type="match status" value="1"/>
</dbReference>
<dbReference type="RefSeq" id="WP_345029701.1">
    <property type="nucleotide sequence ID" value="NZ_BAABGL010000002.1"/>
</dbReference>
<name>A0ABP8J4I0_9MICO</name>
<comment type="cofactor">
    <cofactor evidence="5">
        <name>FMN</name>
        <dbReference type="ChEBI" id="CHEBI:58210"/>
    </cofactor>
    <text evidence="5">Binds 1 FMN per subunit.</text>
</comment>
<feature type="binding site" evidence="5">
    <location>
        <begin position="194"/>
        <end position="196"/>
    </location>
    <ligand>
        <name>substrate</name>
    </ligand>
</feature>
<accession>A0ABP8J4I0</accession>
<dbReference type="NCBIfam" id="TIGR00558">
    <property type="entry name" value="pdxH"/>
    <property type="match status" value="1"/>
</dbReference>
<comment type="pathway">
    <text evidence="5">Cofactor metabolism; pyridoxal 5'-phosphate salvage; pyridoxal 5'-phosphate from pyridoxine 5'-phosphate: step 1/1.</text>
</comment>
<evidence type="ECO:0000259" key="7">
    <source>
        <dbReference type="Pfam" id="PF10590"/>
    </source>
</evidence>
<evidence type="ECO:0000259" key="6">
    <source>
        <dbReference type="Pfam" id="PF01243"/>
    </source>
</evidence>
<evidence type="ECO:0000313" key="8">
    <source>
        <dbReference type="EMBL" id="GAA4384870.1"/>
    </source>
</evidence>
<feature type="binding site" evidence="5">
    <location>
        <position position="69"/>
    </location>
    <ligand>
        <name>substrate</name>
    </ligand>
</feature>
<evidence type="ECO:0000256" key="1">
    <source>
        <dbReference type="ARBA" id="ARBA00007301"/>
    </source>
</evidence>
<dbReference type="PANTHER" id="PTHR10851:SF0">
    <property type="entry name" value="PYRIDOXINE-5'-PHOSPHATE OXIDASE"/>
    <property type="match status" value="1"/>
</dbReference>
<dbReference type="NCBIfam" id="NF004231">
    <property type="entry name" value="PRK05679.1"/>
    <property type="match status" value="1"/>
</dbReference>
<dbReference type="InterPro" id="IPR012349">
    <property type="entry name" value="Split_barrel_FMN-bd"/>
</dbReference>
<dbReference type="Gene3D" id="2.30.110.10">
    <property type="entry name" value="Electron Transport, Fmn-binding Protein, Chain A"/>
    <property type="match status" value="1"/>
</dbReference>
<keyword evidence="3 5" id="KW-0288">FMN</keyword>
<comment type="catalytic activity">
    <reaction evidence="5">
        <text>pyridoxine 5'-phosphate + O2 = pyridoxal 5'-phosphate + H2O2</text>
        <dbReference type="Rhea" id="RHEA:15149"/>
        <dbReference type="ChEBI" id="CHEBI:15379"/>
        <dbReference type="ChEBI" id="CHEBI:16240"/>
        <dbReference type="ChEBI" id="CHEBI:58589"/>
        <dbReference type="ChEBI" id="CHEBI:597326"/>
        <dbReference type="EC" id="1.4.3.5"/>
    </reaction>
</comment>
<dbReference type="Pfam" id="PF10590">
    <property type="entry name" value="PNP_phzG_C"/>
    <property type="match status" value="1"/>
</dbReference>
<sequence>MTDDRSPLSRLSDQRVEYGARGEVAAGTDPFTFFSQWYAEAQAEIREPNAMLLATASDSGPDARIVLLKGVDPAGFTFFTNYTSAKGLQIAADARVALVLPWHDMHRQVRVQGIATRTSAAVSDEYFAARPRGAQVGARASHQSQPVDSRAAMHAAFDRVEAEFADAEVPRPEQWGGYTVAPHRIEFWQGQANRFHDRFVYESADRPAALDDAAAWTVARLDP</sequence>
<reference evidence="9" key="1">
    <citation type="journal article" date="2019" name="Int. J. Syst. Evol. Microbiol.">
        <title>The Global Catalogue of Microorganisms (GCM) 10K type strain sequencing project: providing services to taxonomists for standard genome sequencing and annotation.</title>
        <authorList>
            <consortium name="The Broad Institute Genomics Platform"/>
            <consortium name="The Broad Institute Genome Sequencing Center for Infectious Disease"/>
            <person name="Wu L."/>
            <person name="Ma J."/>
        </authorList>
    </citation>
    <scope>NUCLEOTIDE SEQUENCE [LARGE SCALE GENOMIC DNA]</scope>
    <source>
        <strain evidence="9">JCM 17808</strain>
    </source>
</reference>
<comment type="pathway">
    <text evidence="5">Cofactor metabolism; pyridoxal 5'-phosphate salvage; pyridoxal 5'-phosphate from pyridoxamine 5'-phosphate: step 1/1.</text>
</comment>
<feature type="domain" description="Pyridoxine 5'-phosphate oxidase dimerisation C-terminal" evidence="7">
    <location>
        <begin position="175"/>
        <end position="223"/>
    </location>
</feature>
<feature type="binding site" evidence="5">
    <location>
        <position position="188"/>
    </location>
    <ligand>
        <name>FMN</name>
        <dbReference type="ChEBI" id="CHEBI:58210"/>
    </ligand>
</feature>
<protein>
    <recommendedName>
        <fullName evidence="5">Pyridoxine/pyridoxamine 5'-phosphate oxidase</fullName>
        <ecNumber evidence="5">1.4.3.5</ecNumber>
    </recommendedName>
    <alternativeName>
        <fullName evidence="5">PNP/PMP oxidase</fullName>
        <shortName evidence="5">PNPOx</shortName>
    </alternativeName>
    <alternativeName>
        <fullName evidence="5">Pyridoxal 5'-phosphate synthase</fullName>
    </alternativeName>
</protein>
<comment type="caution">
    <text evidence="5">Lacks conserved residue(s) required for the propagation of feature annotation.</text>
</comment>
<evidence type="ECO:0000256" key="4">
    <source>
        <dbReference type="ARBA" id="ARBA00023002"/>
    </source>
</evidence>
<gene>
    <name evidence="8" type="primary">pdxH_1</name>
    <name evidence="5" type="synonym">pdxH</name>
    <name evidence="8" type="ORF">GCM10023167_06100</name>
</gene>
<feature type="domain" description="Pyridoxamine 5'-phosphate oxidase N-terminal" evidence="6">
    <location>
        <begin position="40"/>
        <end position="161"/>
    </location>
</feature>
<dbReference type="InterPro" id="IPR011576">
    <property type="entry name" value="Pyridox_Oxase_N"/>
</dbReference>
<feature type="binding site" evidence="5">
    <location>
        <position position="86"/>
    </location>
    <ligand>
        <name>FMN</name>
        <dbReference type="ChEBI" id="CHEBI:58210"/>
    </ligand>
</feature>
<evidence type="ECO:0000256" key="3">
    <source>
        <dbReference type="ARBA" id="ARBA00022643"/>
    </source>
</evidence>
<dbReference type="Pfam" id="PF01243">
    <property type="entry name" value="PNPOx_N"/>
    <property type="match status" value="1"/>
</dbReference>
<dbReference type="InterPro" id="IPR000659">
    <property type="entry name" value="Pyridox_Oxase"/>
</dbReference>
<feature type="binding site" evidence="5">
    <location>
        <position position="130"/>
    </location>
    <ligand>
        <name>substrate</name>
    </ligand>
</feature>
<comment type="caution">
    <text evidence="8">The sequence shown here is derived from an EMBL/GenBank/DDBJ whole genome shotgun (WGS) entry which is preliminary data.</text>
</comment>
<organism evidence="8 9">
    <name type="scientific">Brevibacterium pityocampae</name>
    <dbReference type="NCBI Taxonomy" id="506594"/>
    <lineage>
        <taxon>Bacteria</taxon>
        <taxon>Bacillati</taxon>
        <taxon>Actinomycetota</taxon>
        <taxon>Actinomycetes</taxon>
        <taxon>Micrococcales</taxon>
        <taxon>Brevibacteriaceae</taxon>
        <taxon>Brevibacterium</taxon>
    </lineage>
</organism>
<evidence type="ECO:0000313" key="9">
    <source>
        <dbReference type="Proteomes" id="UP001500642"/>
    </source>
</evidence>
<comment type="subunit">
    <text evidence="5">Homodimer.</text>
</comment>
<feature type="binding site" evidence="5">
    <location>
        <position position="126"/>
    </location>
    <ligand>
        <name>substrate</name>
    </ligand>
</feature>
<dbReference type="EMBL" id="BAABGL010000002">
    <property type="protein sequence ID" value="GAA4384870.1"/>
    <property type="molecule type" value="Genomic_DNA"/>
</dbReference>
<keyword evidence="5" id="KW-0664">Pyridoxine biosynthesis</keyword>
<evidence type="ECO:0000256" key="5">
    <source>
        <dbReference type="HAMAP-Rule" id="MF_01629"/>
    </source>
</evidence>
<keyword evidence="2 5" id="KW-0285">Flavoprotein</keyword>
<keyword evidence="4 5" id="KW-0560">Oxidoreductase</keyword>
<evidence type="ECO:0000256" key="2">
    <source>
        <dbReference type="ARBA" id="ARBA00022630"/>
    </source>
</evidence>
<feature type="binding site" evidence="5">
    <location>
        <position position="198"/>
    </location>
    <ligand>
        <name>FMN</name>
        <dbReference type="ChEBI" id="CHEBI:58210"/>
    </ligand>
</feature>
<feature type="binding site" evidence="5">
    <location>
        <position position="108"/>
    </location>
    <ligand>
        <name>FMN</name>
        <dbReference type="ChEBI" id="CHEBI:58210"/>
    </ligand>
</feature>
<dbReference type="SUPFAM" id="SSF50475">
    <property type="entry name" value="FMN-binding split barrel"/>
    <property type="match status" value="1"/>
</dbReference>
<feature type="binding site" evidence="5">
    <location>
        <begin position="79"/>
        <end position="80"/>
    </location>
    <ligand>
        <name>FMN</name>
        <dbReference type="ChEBI" id="CHEBI:58210"/>
    </ligand>
</feature>
<proteinExistence type="inferred from homology"/>
<keyword evidence="9" id="KW-1185">Reference proteome</keyword>
<feature type="binding site" evidence="5">
    <location>
        <begin position="143"/>
        <end position="144"/>
    </location>
    <ligand>
        <name>FMN</name>
        <dbReference type="ChEBI" id="CHEBI:58210"/>
    </ligand>
</feature>